<feature type="region of interest" description="Disordered" evidence="2">
    <location>
        <begin position="1"/>
        <end position="46"/>
    </location>
</feature>
<dbReference type="PROSITE" id="PS50105">
    <property type="entry name" value="SAM_DOMAIN"/>
    <property type="match status" value="1"/>
</dbReference>
<reference evidence="4 5" key="1">
    <citation type="submission" date="2017-07" db="EMBL/GenBank/DDBJ databases">
        <title>An improved, manually edited Actinidia chinensis var. chinensis (kiwifruit) genome highlights the challenges associated with draft genomes and gene prediction in plants.</title>
        <authorList>
            <person name="Pilkington S."/>
            <person name="Crowhurst R."/>
            <person name="Hilario E."/>
            <person name="Nardozza S."/>
            <person name="Fraser L."/>
            <person name="Peng Y."/>
            <person name="Gunaseelan K."/>
            <person name="Simpson R."/>
            <person name="Tahir J."/>
            <person name="Deroles S."/>
            <person name="Templeton K."/>
            <person name="Luo Z."/>
            <person name="Davy M."/>
            <person name="Cheng C."/>
            <person name="Mcneilage M."/>
            <person name="Scaglione D."/>
            <person name="Liu Y."/>
            <person name="Zhang Q."/>
            <person name="Datson P."/>
            <person name="De Silva N."/>
            <person name="Gardiner S."/>
            <person name="Bassett H."/>
            <person name="Chagne D."/>
            <person name="Mccallum J."/>
            <person name="Dzierzon H."/>
            <person name="Deng C."/>
            <person name="Wang Y.-Y."/>
            <person name="Barron N."/>
            <person name="Manako K."/>
            <person name="Bowen J."/>
            <person name="Foster T."/>
            <person name="Erridge Z."/>
            <person name="Tiffin H."/>
            <person name="Waite C."/>
            <person name="Davies K."/>
            <person name="Grierson E."/>
            <person name="Laing W."/>
            <person name="Kirk R."/>
            <person name="Chen X."/>
            <person name="Wood M."/>
            <person name="Montefiori M."/>
            <person name="Brummell D."/>
            <person name="Schwinn K."/>
            <person name="Catanach A."/>
            <person name="Fullerton C."/>
            <person name="Li D."/>
            <person name="Meiyalaghan S."/>
            <person name="Nieuwenhuizen N."/>
            <person name="Read N."/>
            <person name="Prakash R."/>
            <person name="Hunter D."/>
            <person name="Zhang H."/>
            <person name="Mckenzie M."/>
            <person name="Knabel M."/>
            <person name="Harris A."/>
            <person name="Allan A."/>
            <person name="Chen A."/>
            <person name="Janssen B."/>
            <person name="Plunkett B."/>
            <person name="Dwamena C."/>
            <person name="Voogd C."/>
            <person name="Leif D."/>
            <person name="Lafferty D."/>
            <person name="Souleyre E."/>
            <person name="Varkonyi-Gasic E."/>
            <person name="Gambi F."/>
            <person name="Hanley J."/>
            <person name="Yao J.-L."/>
            <person name="Cheung J."/>
            <person name="David K."/>
            <person name="Warren B."/>
            <person name="Marsh K."/>
            <person name="Snowden K."/>
            <person name="Lin-Wang K."/>
            <person name="Brian L."/>
            <person name="Martinez-Sanchez M."/>
            <person name="Wang M."/>
            <person name="Ileperuma N."/>
            <person name="Macnee N."/>
            <person name="Campin R."/>
            <person name="Mcatee P."/>
            <person name="Drummond R."/>
            <person name="Espley R."/>
            <person name="Ireland H."/>
            <person name="Wu R."/>
            <person name="Atkinson R."/>
            <person name="Karunairetnam S."/>
            <person name="Bulley S."/>
            <person name="Chunkath S."/>
            <person name="Hanley Z."/>
            <person name="Storey R."/>
            <person name="Thrimawithana A."/>
            <person name="Thomson S."/>
            <person name="David C."/>
            <person name="Testolin R."/>
        </authorList>
    </citation>
    <scope>NUCLEOTIDE SEQUENCE [LARGE SCALE GENOMIC DNA]</scope>
    <source>
        <strain evidence="5">cv. Red5</strain>
        <tissue evidence="4">Young leaf</tissue>
    </source>
</reference>
<evidence type="ECO:0000256" key="1">
    <source>
        <dbReference type="ARBA" id="ARBA00022737"/>
    </source>
</evidence>
<dbReference type="InParanoid" id="A0A2R6REK5"/>
<reference evidence="5" key="2">
    <citation type="journal article" date="2018" name="BMC Genomics">
        <title>A manually annotated Actinidia chinensis var. chinensis (kiwifruit) genome highlights the challenges associated with draft genomes and gene prediction in plants.</title>
        <authorList>
            <person name="Pilkington S.M."/>
            <person name="Crowhurst R."/>
            <person name="Hilario E."/>
            <person name="Nardozza S."/>
            <person name="Fraser L."/>
            <person name="Peng Y."/>
            <person name="Gunaseelan K."/>
            <person name="Simpson R."/>
            <person name="Tahir J."/>
            <person name="Deroles S.C."/>
            <person name="Templeton K."/>
            <person name="Luo Z."/>
            <person name="Davy M."/>
            <person name="Cheng C."/>
            <person name="McNeilage M."/>
            <person name="Scaglione D."/>
            <person name="Liu Y."/>
            <person name="Zhang Q."/>
            <person name="Datson P."/>
            <person name="De Silva N."/>
            <person name="Gardiner S.E."/>
            <person name="Bassett H."/>
            <person name="Chagne D."/>
            <person name="McCallum J."/>
            <person name="Dzierzon H."/>
            <person name="Deng C."/>
            <person name="Wang Y.Y."/>
            <person name="Barron L."/>
            <person name="Manako K."/>
            <person name="Bowen J."/>
            <person name="Foster T.M."/>
            <person name="Erridge Z.A."/>
            <person name="Tiffin H."/>
            <person name="Waite C.N."/>
            <person name="Davies K.M."/>
            <person name="Grierson E.P."/>
            <person name="Laing W.A."/>
            <person name="Kirk R."/>
            <person name="Chen X."/>
            <person name="Wood M."/>
            <person name="Montefiori M."/>
            <person name="Brummell D.A."/>
            <person name="Schwinn K.E."/>
            <person name="Catanach A."/>
            <person name="Fullerton C."/>
            <person name="Li D."/>
            <person name="Meiyalaghan S."/>
            <person name="Nieuwenhuizen N."/>
            <person name="Read N."/>
            <person name="Prakash R."/>
            <person name="Hunter D."/>
            <person name="Zhang H."/>
            <person name="McKenzie M."/>
            <person name="Knabel M."/>
            <person name="Harris A."/>
            <person name="Allan A.C."/>
            <person name="Gleave A."/>
            <person name="Chen A."/>
            <person name="Janssen B.J."/>
            <person name="Plunkett B."/>
            <person name="Ampomah-Dwamena C."/>
            <person name="Voogd C."/>
            <person name="Leif D."/>
            <person name="Lafferty D."/>
            <person name="Souleyre E.J.F."/>
            <person name="Varkonyi-Gasic E."/>
            <person name="Gambi F."/>
            <person name="Hanley J."/>
            <person name="Yao J.L."/>
            <person name="Cheung J."/>
            <person name="David K.M."/>
            <person name="Warren B."/>
            <person name="Marsh K."/>
            <person name="Snowden K.C."/>
            <person name="Lin-Wang K."/>
            <person name="Brian L."/>
            <person name="Martinez-Sanchez M."/>
            <person name="Wang M."/>
            <person name="Ileperuma N."/>
            <person name="Macnee N."/>
            <person name="Campin R."/>
            <person name="McAtee P."/>
            <person name="Drummond R.S.M."/>
            <person name="Espley R.V."/>
            <person name="Ireland H.S."/>
            <person name="Wu R."/>
            <person name="Atkinson R.G."/>
            <person name="Karunairetnam S."/>
            <person name="Bulley S."/>
            <person name="Chunkath S."/>
            <person name="Hanley Z."/>
            <person name="Storey R."/>
            <person name="Thrimawithana A.H."/>
            <person name="Thomson S."/>
            <person name="David C."/>
            <person name="Testolin R."/>
            <person name="Huang H."/>
            <person name="Hellens R.P."/>
            <person name="Schaffer R.J."/>
        </authorList>
    </citation>
    <scope>NUCLEOTIDE SEQUENCE [LARGE SCALE GENOMIC DNA]</scope>
    <source>
        <strain evidence="5">cv. Red5</strain>
    </source>
</reference>
<dbReference type="EMBL" id="NKQK01000007">
    <property type="protein sequence ID" value="PSS26999.1"/>
    <property type="molecule type" value="Genomic_DNA"/>
</dbReference>
<protein>
    <submittedName>
        <fullName evidence="4">Protein bicaudal C 1-B like</fullName>
    </submittedName>
</protein>
<feature type="compositionally biased region" description="Basic residues" evidence="2">
    <location>
        <begin position="183"/>
        <end position="196"/>
    </location>
</feature>
<feature type="compositionally biased region" description="Basic and acidic residues" evidence="2">
    <location>
        <begin position="211"/>
        <end position="225"/>
    </location>
</feature>
<name>A0A2R6REK5_ACTCC</name>
<accession>A0A2R6REK5</accession>
<dbReference type="Gene3D" id="1.10.150.50">
    <property type="entry name" value="Transcription Factor, Ets-1"/>
    <property type="match status" value="1"/>
</dbReference>
<dbReference type="Proteomes" id="UP000241394">
    <property type="component" value="Chromosome LG7"/>
</dbReference>
<evidence type="ECO:0000259" key="3">
    <source>
        <dbReference type="PROSITE" id="PS50105"/>
    </source>
</evidence>
<evidence type="ECO:0000256" key="2">
    <source>
        <dbReference type="SAM" id="MobiDB-lite"/>
    </source>
</evidence>
<comment type="caution">
    <text evidence="4">The sequence shown here is derived from an EMBL/GenBank/DDBJ whole genome shotgun (WGS) entry which is preliminary data.</text>
</comment>
<dbReference type="AlphaFoldDB" id="A0A2R6REK5"/>
<feature type="domain" description="SAM" evidence="3">
    <location>
        <begin position="302"/>
        <end position="365"/>
    </location>
</feature>
<dbReference type="Gramene" id="PSS26999">
    <property type="protein sequence ID" value="PSS26999"/>
    <property type="gene ID" value="CEY00_Acc08295"/>
</dbReference>
<gene>
    <name evidence="4" type="ORF">CEY00_Acc08295</name>
</gene>
<dbReference type="SMART" id="SM00454">
    <property type="entry name" value="SAM"/>
    <property type="match status" value="1"/>
</dbReference>
<evidence type="ECO:0000313" key="4">
    <source>
        <dbReference type="EMBL" id="PSS26999.1"/>
    </source>
</evidence>
<keyword evidence="1" id="KW-0677">Repeat</keyword>
<dbReference type="InterPro" id="IPR013761">
    <property type="entry name" value="SAM/pointed_sf"/>
</dbReference>
<dbReference type="Pfam" id="PF07647">
    <property type="entry name" value="SAM_2"/>
    <property type="match status" value="1"/>
</dbReference>
<dbReference type="OMA" id="FWHGNRR"/>
<feature type="region of interest" description="Disordered" evidence="2">
    <location>
        <begin position="154"/>
        <end position="238"/>
    </location>
</feature>
<proteinExistence type="predicted"/>
<feature type="compositionally biased region" description="Polar residues" evidence="2">
    <location>
        <begin position="23"/>
        <end position="36"/>
    </location>
</feature>
<dbReference type="PANTHER" id="PTHR10627:SF69">
    <property type="entry name" value="PROTEIN BICAUDAL C"/>
    <property type="match status" value="1"/>
</dbReference>
<dbReference type="SUPFAM" id="SSF47769">
    <property type="entry name" value="SAM/Pointed domain"/>
    <property type="match status" value="1"/>
</dbReference>
<dbReference type="OrthoDB" id="539213at2759"/>
<feature type="compositionally biased region" description="Basic and acidic residues" evidence="2">
    <location>
        <begin position="13"/>
        <end position="22"/>
    </location>
</feature>
<evidence type="ECO:0000313" key="5">
    <source>
        <dbReference type="Proteomes" id="UP000241394"/>
    </source>
</evidence>
<keyword evidence="5" id="KW-1185">Reference proteome</keyword>
<sequence length="367" mass="40556">MAPTASDSCAPPVERRLEKTEQRNPTQSFRTTQPISPSYAHFTPNPHHVSRMAELHPQECPSDAATAATTSAAAATTTAVLPASVDNTIIAAATTTNNNNNLGPSLAPKRQRRPSVRLGEIGDQPATLSYDSHARRPKPWRFYKDPGLAAKSSKTRPLTNLVNGGPDCHETLETEENLDFGNRKPKSKRPATKRVRTNWAVSTKVDNGVEGDSREDNNENFRDFEPEGSDSPLQEQSPLQSIDNVALDFWHGNRRSGRARVSESRDREQDDGLPESNSRDRKCGTSRERNCGSGSERGRDRFLDDGVRNWLIGLGLGRYAPVFEIHEVDDEVLPMLTLEDLKDMGINAVGSRRKLYTAIQKLGKGFS</sequence>
<feature type="compositionally biased region" description="Basic and acidic residues" evidence="2">
    <location>
        <begin position="277"/>
        <end position="298"/>
    </location>
</feature>
<dbReference type="PANTHER" id="PTHR10627">
    <property type="entry name" value="SCP160"/>
    <property type="match status" value="1"/>
</dbReference>
<feature type="compositionally biased region" description="Basic and acidic residues" evidence="2">
    <location>
        <begin position="260"/>
        <end position="270"/>
    </location>
</feature>
<feature type="region of interest" description="Disordered" evidence="2">
    <location>
        <begin position="256"/>
        <end position="298"/>
    </location>
</feature>
<dbReference type="CDD" id="cd09487">
    <property type="entry name" value="SAM_superfamily"/>
    <property type="match status" value="1"/>
</dbReference>
<dbReference type="InterPro" id="IPR001660">
    <property type="entry name" value="SAM"/>
</dbReference>
<organism evidence="4 5">
    <name type="scientific">Actinidia chinensis var. chinensis</name>
    <name type="common">Chinese soft-hair kiwi</name>
    <dbReference type="NCBI Taxonomy" id="1590841"/>
    <lineage>
        <taxon>Eukaryota</taxon>
        <taxon>Viridiplantae</taxon>
        <taxon>Streptophyta</taxon>
        <taxon>Embryophyta</taxon>
        <taxon>Tracheophyta</taxon>
        <taxon>Spermatophyta</taxon>
        <taxon>Magnoliopsida</taxon>
        <taxon>eudicotyledons</taxon>
        <taxon>Gunneridae</taxon>
        <taxon>Pentapetalae</taxon>
        <taxon>asterids</taxon>
        <taxon>Ericales</taxon>
        <taxon>Actinidiaceae</taxon>
        <taxon>Actinidia</taxon>
    </lineage>
</organism>